<reference evidence="9" key="1">
    <citation type="journal article" date="2019" name="Int. J. Syst. Evol. Microbiol.">
        <title>The Global Catalogue of Microorganisms (GCM) 10K type strain sequencing project: providing services to taxonomists for standard genome sequencing and annotation.</title>
        <authorList>
            <consortium name="The Broad Institute Genomics Platform"/>
            <consortium name="The Broad Institute Genome Sequencing Center for Infectious Disease"/>
            <person name="Wu L."/>
            <person name="Ma J."/>
        </authorList>
    </citation>
    <scope>NUCLEOTIDE SEQUENCE [LARGE SCALE GENOMIC DNA]</scope>
    <source>
        <strain evidence="9">CCM 8947</strain>
    </source>
</reference>
<evidence type="ECO:0000256" key="6">
    <source>
        <dbReference type="SAM" id="Phobius"/>
    </source>
</evidence>
<feature type="transmembrane region" description="Helical" evidence="6">
    <location>
        <begin position="165"/>
        <end position="186"/>
    </location>
</feature>
<feature type="transmembrane region" description="Helical" evidence="6">
    <location>
        <begin position="230"/>
        <end position="248"/>
    </location>
</feature>
<dbReference type="InterPro" id="IPR020846">
    <property type="entry name" value="MFS_dom"/>
</dbReference>
<feature type="domain" description="Major facilitator superfamily (MFS) profile" evidence="7">
    <location>
        <begin position="11"/>
        <end position="470"/>
    </location>
</feature>
<feature type="transmembrane region" description="Helical" evidence="6">
    <location>
        <begin position="47"/>
        <end position="65"/>
    </location>
</feature>
<feature type="transmembrane region" description="Helical" evidence="6">
    <location>
        <begin position="357"/>
        <end position="378"/>
    </location>
</feature>
<feature type="transmembrane region" description="Helical" evidence="6">
    <location>
        <begin position="198"/>
        <end position="218"/>
    </location>
</feature>
<evidence type="ECO:0000256" key="3">
    <source>
        <dbReference type="ARBA" id="ARBA00022692"/>
    </source>
</evidence>
<keyword evidence="4 6" id="KW-1133">Transmembrane helix</keyword>
<organism evidence="8 9">
    <name type="scientific">Lacticaseibacillus yichunensis</name>
    <dbReference type="NCBI Taxonomy" id="2486015"/>
    <lineage>
        <taxon>Bacteria</taxon>
        <taxon>Bacillati</taxon>
        <taxon>Bacillota</taxon>
        <taxon>Bacilli</taxon>
        <taxon>Lactobacillales</taxon>
        <taxon>Lactobacillaceae</taxon>
        <taxon>Lacticaseibacillus</taxon>
    </lineage>
</organism>
<evidence type="ECO:0000256" key="2">
    <source>
        <dbReference type="ARBA" id="ARBA00022448"/>
    </source>
</evidence>
<feature type="transmembrane region" description="Helical" evidence="6">
    <location>
        <begin position="106"/>
        <end position="123"/>
    </location>
</feature>
<feature type="transmembrane region" description="Helical" evidence="6">
    <location>
        <begin position="332"/>
        <end position="351"/>
    </location>
</feature>
<dbReference type="PANTHER" id="PTHR42718:SF9">
    <property type="entry name" value="MAJOR FACILITATOR SUPERFAMILY MULTIDRUG TRANSPORTER MFSC"/>
    <property type="match status" value="1"/>
</dbReference>
<comment type="subcellular location">
    <subcellularLocation>
        <location evidence="1">Cell membrane</location>
        <topology evidence="1">Multi-pass membrane protein</topology>
    </subcellularLocation>
</comment>
<name>A0ABW4CNV5_9LACO</name>
<evidence type="ECO:0000313" key="8">
    <source>
        <dbReference type="EMBL" id="MFD1431396.1"/>
    </source>
</evidence>
<evidence type="ECO:0000256" key="1">
    <source>
        <dbReference type="ARBA" id="ARBA00004651"/>
    </source>
</evidence>
<dbReference type="PANTHER" id="PTHR42718">
    <property type="entry name" value="MAJOR FACILITATOR SUPERFAMILY MULTIDRUG TRANSPORTER MFSC"/>
    <property type="match status" value="1"/>
</dbReference>
<dbReference type="InterPro" id="IPR036259">
    <property type="entry name" value="MFS_trans_sf"/>
</dbReference>
<dbReference type="InterPro" id="IPR011701">
    <property type="entry name" value="MFS"/>
</dbReference>
<dbReference type="Pfam" id="PF07690">
    <property type="entry name" value="MFS_1"/>
    <property type="match status" value="1"/>
</dbReference>
<accession>A0ABW4CNV5</accession>
<keyword evidence="3 6" id="KW-0812">Transmembrane</keyword>
<feature type="transmembrane region" description="Helical" evidence="6">
    <location>
        <begin position="135"/>
        <end position="159"/>
    </location>
</feature>
<keyword evidence="2" id="KW-0813">Transport</keyword>
<dbReference type="PROSITE" id="PS50850">
    <property type="entry name" value="MFS"/>
    <property type="match status" value="1"/>
</dbReference>
<dbReference type="Gene3D" id="1.20.1720.10">
    <property type="entry name" value="Multidrug resistance protein D"/>
    <property type="match status" value="1"/>
</dbReference>
<evidence type="ECO:0000259" key="7">
    <source>
        <dbReference type="PROSITE" id="PS50850"/>
    </source>
</evidence>
<feature type="transmembrane region" description="Helical" evidence="6">
    <location>
        <begin position="77"/>
        <end position="100"/>
    </location>
</feature>
<sequence length="491" mass="50921">MDVRTDRRWWALTALGFFAFMTNLDSSVVNIAVPVMAKSLNVPASQMVWATSIYLIVVSALLLPFGKMGDLIGKPRIFKWGTAVFILGSVMAGINLGFYFLLAARVVQATGAAMTLANTYGIVTASFEAKERGRAMGFVGTFVALGAVAGPSVGGLVLAVASWPVIFWLNVPFGLIALALAVWAMGNGAAVGAAAAKALDWLGILTQAIAIAAGFWGLNLSQSRGFSSPIVLTLLLVAGAALILFLLTERVHPGPLLPLTIFKNRLFSLGVLAVFLVFMVQFFTTVLMPFYLEDARGLGPGGAGALLTLYPLMMTLAAPLGGWLADRFNAAGVALIGAALIAGGSAGYLLVDAASPLWRFAAVVIVLGLGSGIFQSPIGDLVMSVVPKNELGIAGSFNALARNLGMVAGTSVASTILFARMSAVAGRRIVTFPNAQPGWFIAGMHTAMLVAAALALIAVVVLAKMVPLWQARGAVPGGDSNADSAHKLANS</sequence>
<protein>
    <submittedName>
        <fullName evidence="8">MFS transporter</fullName>
    </submittedName>
</protein>
<evidence type="ECO:0000256" key="5">
    <source>
        <dbReference type="ARBA" id="ARBA00023136"/>
    </source>
</evidence>
<evidence type="ECO:0000256" key="4">
    <source>
        <dbReference type="ARBA" id="ARBA00022989"/>
    </source>
</evidence>
<gene>
    <name evidence="8" type="ORF">ACFQ47_01560</name>
</gene>
<feature type="transmembrane region" description="Helical" evidence="6">
    <location>
        <begin position="439"/>
        <end position="463"/>
    </location>
</feature>
<feature type="transmembrane region" description="Helical" evidence="6">
    <location>
        <begin position="269"/>
        <end position="292"/>
    </location>
</feature>
<feature type="transmembrane region" description="Helical" evidence="6">
    <location>
        <begin position="304"/>
        <end position="325"/>
    </location>
</feature>
<evidence type="ECO:0000313" key="9">
    <source>
        <dbReference type="Proteomes" id="UP001597192"/>
    </source>
</evidence>
<comment type="caution">
    <text evidence="8">The sequence shown here is derived from an EMBL/GenBank/DDBJ whole genome shotgun (WGS) entry which is preliminary data.</text>
</comment>
<dbReference type="Gene3D" id="1.20.1250.20">
    <property type="entry name" value="MFS general substrate transporter like domains"/>
    <property type="match status" value="1"/>
</dbReference>
<dbReference type="CDD" id="cd17321">
    <property type="entry name" value="MFS_MMR_MDR_like"/>
    <property type="match status" value="1"/>
</dbReference>
<keyword evidence="5 6" id="KW-0472">Membrane</keyword>
<feature type="transmembrane region" description="Helical" evidence="6">
    <location>
        <begin position="399"/>
        <end position="419"/>
    </location>
</feature>
<dbReference type="Proteomes" id="UP001597192">
    <property type="component" value="Unassembled WGS sequence"/>
</dbReference>
<proteinExistence type="predicted"/>
<dbReference type="SUPFAM" id="SSF103473">
    <property type="entry name" value="MFS general substrate transporter"/>
    <property type="match status" value="1"/>
</dbReference>
<dbReference type="PRINTS" id="PR01036">
    <property type="entry name" value="TCRTETB"/>
</dbReference>
<dbReference type="EMBL" id="JBHTOG010000005">
    <property type="protein sequence ID" value="MFD1431396.1"/>
    <property type="molecule type" value="Genomic_DNA"/>
</dbReference>
<keyword evidence="9" id="KW-1185">Reference proteome</keyword>
<dbReference type="RefSeq" id="WP_125697073.1">
    <property type="nucleotide sequence ID" value="NZ_JBHTOG010000005.1"/>
</dbReference>